<dbReference type="GO" id="GO:0006412">
    <property type="term" value="P:translation"/>
    <property type="evidence" value="ECO:0007669"/>
    <property type="project" value="UniProtKB-UniRule"/>
</dbReference>
<evidence type="ECO:0000313" key="7">
    <source>
        <dbReference type="Proteomes" id="UP000177310"/>
    </source>
</evidence>
<dbReference type="InterPro" id="IPR002363">
    <property type="entry name" value="Ribosomal_uL10_CS_bac"/>
</dbReference>
<dbReference type="PANTHER" id="PTHR11560">
    <property type="entry name" value="39S RIBOSOMAL PROTEIN L10, MITOCHONDRIAL"/>
    <property type="match status" value="1"/>
</dbReference>
<evidence type="ECO:0000313" key="6">
    <source>
        <dbReference type="EMBL" id="OGY50013.1"/>
    </source>
</evidence>
<comment type="function">
    <text evidence="5">Forms part of the ribosomal stalk, playing a central role in the interaction of the ribosome with GTP-bound translation factors.</text>
</comment>
<dbReference type="CDD" id="cd05797">
    <property type="entry name" value="Ribosomal_L10"/>
    <property type="match status" value="1"/>
</dbReference>
<dbReference type="Gene3D" id="3.30.70.1730">
    <property type="match status" value="1"/>
</dbReference>
<sequence>MAKTKQQKEQAVDAYVEKLKAAKGLVFVNFEGLSVKEIEALRKQCRAQHVDYLVTKKTLMKRAFTAAGFEAIVPQPLPGGIASVFGTEDEVAPARVVGEFAKTHQALRPIGGILENKFIDSSTVLMLSRLPSKQELLAKFVGSCQAPIAGFVNVLAGNLRGLVGVLNAIKTVKS</sequence>
<dbReference type="HAMAP" id="MF_00362">
    <property type="entry name" value="Ribosomal_uL10"/>
    <property type="match status" value="1"/>
</dbReference>
<keyword evidence="2 5" id="KW-0689">Ribosomal protein</keyword>
<organism evidence="6 7">
    <name type="scientific">Candidatus Buchananbacteria bacterium RIFCSPHIGHO2_02_FULL_56_16</name>
    <dbReference type="NCBI Taxonomy" id="1797542"/>
    <lineage>
        <taxon>Bacteria</taxon>
        <taxon>Candidatus Buchananiibacteriota</taxon>
    </lineage>
</organism>
<dbReference type="InterPro" id="IPR001790">
    <property type="entry name" value="Ribosomal_uL10"/>
</dbReference>
<dbReference type="AlphaFoldDB" id="A0A1G1YCE2"/>
<evidence type="ECO:0000256" key="5">
    <source>
        <dbReference type="HAMAP-Rule" id="MF_00362"/>
    </source>
</evidence>
<dbReference type="NCBIfam" id="NF000955">
    <property type="entry name" value="PRK00099.1-1"/>
    <property type="match status" value="1"/>
</dbReference>
<dbReference type="InterPro" id="IPR043141">
    <property type="entry name" value="Ribosomal_uL10-like_sf"/>
</dbReference>
<comment type="similarity">
    <text evidence="1 5">Belongs to the universal ribosomal protein uL10 family.</text>
</comment>
<evidence type="ECO:0000256" key="2">
    <source>
        <dbReference type="ARBA" id="ARBA00022980"/>
    </source>
</evidence>
<dbReference type="EMBL" id="MHIL01000037">
    <property type="protein sequence ID" value="OGY50013.1"/>
    <property type="molecule type" value="Genomic_DNA"/>
</dbReference>
<dbReference type="STRING" id="1797542.A3J59_00150"/>
<proteinExistence type="inferred from homology"/>
<dbReference type="SUPFAM" id="SSF160369">
    <property type="entry name" value="Ribosomal protein L10-like"/>
    <property type="match status" value="1"/>
</dbReference>
<dbReference type="Pfam" id="PF00466">
    <property type="entry name" value="Ribosomal_L10"/>
    <property type="match status" value="1"/>
</dbReference>
<dbReference type="PROSITE" id="PS01109">
    <property type="entry name" value="RIBOSOMAL_L10"/>
    <property type="match status" value="1"/>
</dbReference>
<comment type="subunit">
    <text evidence="5">Part of the ribosomal stalk of the 50S ribosomal subunit. The N-terminus interacts with L11 and the large rRNA to form the base of the stalk. The C-terminus forms an elongated spine to which L12 dimers bind in a sequential fashion forming a multimeric L10(L12)X complex.</text>
</comment>
<evidence type="ECO:0000256" key="1">
    <source>
        <dbReference type="ARBA" id="ARBA00008889"/>
    </source>
</evidence>
<keyword evidence="3 5" id="KW-0687">Ribonucleoprotein</keyword>
<dbReference type="GO" id="GO:0070180">
    <property type="term" value="F:large ribosomal subunit rRNA binding"/>
    <property type="evidence" value="ECO:0007669"/>
    <property type="project" value="UniProtKB-UniRule"/>
</dbReference>
<dbReference type="GO" id="GO:0015934">
    <property type="term" value="C:large ribosomal subunit"/>
    <property type="evidence" value="ECO:0007669"/>
    <property type="project" value="InterPro"/>
</dbReference>
<protein>
    <recommendedName>
        <fullName evidence="4 5">Large ribosomal subunit protein uL10</fullName>
    </recommendedName>
</protein>
<accession>A0A1G1YCE2</accession>
<dbReference type="InterPro" id="IPR022973">
    <property type="entry name" value="Ribosomal_uL10_bac"/>
</dbReference>
<dbReference type="Gene3D" id="6.10.250.290">
    <property type="match status" value="1"/>
</dbReference>
<dbReference type="Proteomes" id="UP000177310">
    <property type="component" value="Unassembled WGS sequence"/>
</dbReference>
<keyword evidence="5" id="KW-0694">RNA-binding</keyword>
<gene>
    <name evidence="5" type="primary">rplJ</name>
    <name evidence="6" type="ORF">A3J59_00150</name>
</gene>
<dbReference type="InterPro" id="IPR047865">
    <property type="entry name" value="Ribosomal_uL10_bac_type"/>
</dbReference>
<evidence type="ECO:0000256" key="4">
    <source>
        <dbReference type="ARBA" id="ARBA00035202"/>
    </source>
</evidence>
<evidence type="ECO:0000256" key="3">
    <source>
        <dbReference type="ARBA" id="ARBA00023274"/>
    </source>
</evidence>
<name>A0A1G1YCE2_9BACT</name>
<dbReference type="GO" id="GO:0003735">
    <property type="term" value="F:structural constituent of ribosome"/>
    <property type="evidence" value="ECO:0007669"/>
    <property type="project" value="InterPro"/>
</dbReference>
<keyword evidence="5" id="KW-0699">rRNA-binding</keyword>
<comment type="caution">
    <text evidence="6">The sequence shown here is derived from an EMBL/GenBank/DDBJ whole genome shotgun (WGS) entry which is preliminary data.</text>
</comment>
<reference evidence="6 7" key="1">
    <citation type="journal article" date="2016" name="Nat. Commun.">
        <title>Thousands of microbial genomes shed light on interconnected biogeochemical processes in an aquifer system.</title>
        <authorList>
            <person name="Anantharaman K."/>
            <person name="Brown C.T."/>
            <person name="Hug L.A."/>
            <person name="Sharon I."/>
            <person name="Castelle C.J."/>
            <person name="Probst A.J."/>
            <person name="Thomas B.C."/>
            <person name="Singh A."/>
            <person name="Wilkins M.J."/>
            <person name="Karaoz U."/>
            <person name="Brodie E.L."/>
            <person name="Williams K.H."/>
            <person name="Hubbard S.S."/>
            <person name="Banfield J.F."/>
        </authorList>
    </citation>
    <scope>NUCLEOTIDE SEQUENCE [LARGE SCALE GENOMIC DNA]</scope>
</reference>